<evidence type="ECO:0000256" key="1">
    <source>
        <dbReference type="ARBA" id="ARBA00004255"/>
    </source>
</evidence>
<reference evidence="5 6" key="1">
    <citation type="submission" date="2015-07" db="EMBL/GenBank/DDBJ databases">
        <title>Complete genome sequence of Mycobacterium goodii X7B, a facultative thermophilic biodesulfurizing bacterium.</title>
        <authorList>
            <person name="Yu B."/>
            <person name="Li F."/>
            <person name="Xu P."/>
        </authorList>
    </citation>
    <scope>NUCLEOTIDE SEQUENCE [LARGE SCALE GENOMIC DNA]</scope>
    <source>
        <strain evidence="5 6">X7B</strain>
    </source>
</reference>
<sequence length="227" mass="24443">MARIAEDLFLLLLDNASAQPGLDRRRRERVLGAAVLLDLAYLCRIRPALAGEPVAAGRLIALAGHFPPDPVADPAFEVLCKRPLAPEAALAKLGRRVQSDLETHLQAIGQIRRIRVPGKGFPGRRGYCWPLTNRDRVGAARAALLGALFDGHNPTPTIAAIICLLHAVDGLGAVLSLNERGWRWVHARATEISTGGWVDENVDENAVALPEMNLAVTTSALRPALMS</sequence>
<dbReference type="GO" id="GO:0070273">
    <property type="term" value="F:phosphatidylinositol-4-phosphate binding"/>
    <property type="evidence" value="ECO:0007669"/>
    <property type="project" value="InterPro"/>
</dbReference>
<dbReference type="STRING" id="134601.AFA91_14305"/>
<dbReference type="RefSeq" id="WP_049745293.1">
    <property type="nucleotide sequence ID" value="NZ_CP012150.1"/>
</dbReference>
<keyword evidence="2" id="KW-0333">Golgi apparatus</keyword>
<dbReference type="PATRIC" id="fig|134601.6.peg.2964"/>
<gene>
    <name evidence="5" type="ORF">AFA91_14305</name>
</gene>
<evidence type="ECO:0000313" key="5">
    <source>
        <dbReference type="EMBL" id="AKS32857.1"/>
    </source>
</evidence>
<evidence type="ECO:0000256" key="4">
    <source>
        <dbReference type="ARBA" id="ARBA00023136"/>
    </source>
</evidence>
<organism evidence="5 6">
    <name type="scientific">Mycolicibacterium goodii</name>
    <name type="common">Mycobacterium goodii</name>
    <dbReference type="NCBI Taxonomy" id="134601"/>
    <lineage>
        <taxon>Bacteria</taxon>
        <taxon>Bacillati</taxon>
        <taxon>Actinomycetota</taxon>
        <taxon>Actinomycetes</taxon>
        <taxon>Mycobacteriales</taxon>
        <taxon>Mycobacteriaceae</taxon>
        <taxon>Mycolicibacterium</taxon>
    </lineage>
</organism>
<dbReference type="Proteomes" id="UP000062255">
    <property type="component" value="Chromosome"/>
</dbReference>
<dbReference type="KEGG" id="mgo:AFA91_14305"/>
<name>A0A0K0X642_MYCGD</name>
<dbReference type="EMBL" id="CP012150">
    <property type="protein sequence ID" value="AKS32857.1"/>
    <property type="molecule type" value="Genomic_DNA"/>
</dbReference>
<accession>A0A0K0X642</accession>
<keyword evidence="4" id="KW-0472">Membrane</keyword>
<evidence type="ECO:0008006" key="7">
    <source>
        <dbReference type="Google" id="ProtNLM"/>
    </source>
</evidence>
<dbReference type="GO" id="GO:0012505">
    <property type="term" value="C:endomembrane system"/>
    <property type="evidence" value="ECO:0007669"/>
    <property type="project" value="UniProtKB-ARBA"/>
</dbReference>
<evidence type="ECO:0000313" key="6">
    <source>
        <dbReference type="Proteomes" id="UP000062255"/>
    </source>
</evidence>
<dbReference type="Pfam" id="PF05719">
    <property type="entry name" value="GPP34"/>
    <property type="match status" value="1"/>
</dbReference>
<dbReference type="InterPro" id="IPR008628">
    <property type="entry name" value="GPP34-like"/>
</dbReference>
<dbReference type="Gene3D" id="1.10.3630.10">
    <property type="entry name" value="yeast vps74-n-term truncation variant domain like"/>
    <property type="match status" value="1"/>
</dbReference>
<protein>
    <recommendedName>
        <fullName evidence="7">GPP34 family phosphoprotein</fullName>
    </recommendedName>
</protein>
<comment type="subcellular location">
    <subcellularLocation>
        <location evidence="1">Golgi apparatus membrane</location>
        <topology evidence="1">Peripheral membrane protein</topology>
        <orientation evidence="1">Cytoplasmic side</orientation>
    </subcellularLocation>
</comment>
<dbReference type="AlphaFoldDB" id="A0A0K0X642"/>
<dbReference type="OrthoDB" id="4752126at2"/>
<keyword evidence="3" id="KW-0446">Lipid-binding</keyword>
<dbReference type="GO" id="GO:0005737">
    <property type="term" value="C:cytoplasm"/>
    <property type="evidence" value="ECO:0007669"/>
    <property type="project" value="UniProtKB-ARBA"/>
</dbReference>
<dbReference type="InterPro" id="IPR038261">
    <property type="entry name" value="GPP34-like_sf"/>
</dbReference>
<evidence type="ECO:0000256" key="2">
    <source>
        <dbReference type="ARBA" id="ARBA00023034"/>
    </source>
</evidence>
<evidence type="ECO:0000256" key="3">
    <source>
        <dbReference type="ARBA" id="ARBA00023121"/>
    </source>
</evidence>
<proteinExistence type="predicted"/>